<dbReference type="Proteomes" id="UP000676325">
    <property type="component" value="Unassembled WGS sequence"/>
</dbReference>
<keyword evidence="2" id="KW-0378">Hydrolase</keyword>
<evidence type="ECO:0000259" key="1">
    <source>
        <dbReference type="Pfam" id="PF04471"/>
    </source>
</evidence>
<sequence length="476" mass="51071">MTDDDPRALIAELRVLRAEFAQLVTFRGSASVRGQRFNGFLERVLRVYGIDAVSNQRGLDGRDELDVFFSLGGHTFIVEAKWTSEPIDIDPVAKLHNRLSRRPRGVYGVLISMAGYTSPVLDQARFDPDVFLLQREHVEALVAGVIGPVELFEGLLTHTALRGGGLAPLEQLLRPSRNAEVPRWVAATDEAAPARLPVLEHAVPGAGVKPLITTDIPWFSPWTGMAKVGKKLLLTCPEGIARVDPRDGTGRWEHQIPGCHGPVAGHGQEVLAVRGHGLLALREGAARPVAGPLDRGARLVPGADGAYVFSTTGPPGPVYHGTHLLTRVGEAVGADVELPIDYPGQLRAVAALPDGRLYVAGSSYAWVLEPEEPIRLSEPQQHPAAPLGELGALVALEDSRVLCAGRVQGGTHVEIYLTDPRIGTHTLLVRVTGTNVRALVPSSEPDTYLLLMDVWGSANAPCAMLLEVVLPTRPGP</sequence>
<dbReference type="EMBL" id="JAGSOH010000118">
    <property type="protein sequence ID" value="MBR7830173.1"/>
    <property type="molecule type" value="Genomic_DNA"/>
</dbReference>
<feature type="domain" description="Restriction endonuclease type IV Mrr" evidence="1">
    <location>
        <begin position="31"/>
        <end position="139"/>
    </location>
</feature>
<proteinExistence type="predicted"/>
<comment type="caution">
    <text evidence="2">The sequence shown here is derived from an EMBL/GenBank/DDBJ whole genome shotgun (WGS) entry which is preliminary data.</text>
</comment>
<organism evidence="2 3">
    <name type="scientific">Actinospica acidithermotolerans</name>
    <dbReference type="NCBI Taxonomy" id="2828514"/>
    <lineage>
        <taxon>Bacteria</taxon>
        <taxon>Bacillati</taxon>
        <taxon>Actinomycetota</taxon>
        <taxon>Actinomycetes</taxon>
        <taxon>Catenulisporales</taxon>
        <taxon>Actinospicaceae</taxon>
        <taxon>Actinospica</taxon>
    </lineage>
</organism>
<dbReference type="InterPro" id="IPR011335">
    <property type="entry name" value="Restrct_endonuc-II-like"/>
</dbReference>
<dbReference type="GO" id="GO:0009307">
    <property type="term" value="P:DNA restriction-modification system"/>
    <property type="evidence" value="ECO:0007669"/>
    <property type="project" value="InterPro"/>
</dbReference>
<dbReference type="EC" id="3.1.21.-" evidence="2"/>
<protein>
    <submittedName>
        <fullName evidence="2">Restriction endonuclease</fullName>
        <ecNumber evidence="2">3.1.21.-</ecNumber>
    </submittedName>
</protein>
<dbReference type="InterPro" id="IPR011047">
    <property type="entry name" value="Quinoprotein_ADH-like_sf"/>
</dbReference>
<evidence type="ECO:0000313" key="3">
    <source>
        <dbReference type="Proteomes" id="UP000676325"/>
    </source>
</evidence>
<accession>A0A941IMN3</accession>
<keyword evidence="2" id="KW-0255">Endonuclease</keyword>
<keyword evidence="2" id="KW-0540">Nuclease</keyword>
<dbReference type="SUPFAM" id="SSF50998">
    <property type="entry name" value="Quinoprotein alcohol dehydrogenase-like"/>
    <property type="match status" value="1"/>
</dbReference>
<dbReference type="Pfam" id="PF04471">
    <property type="entry name" value="Mrr_cat"/>
    <property type="match status" value="1"/>
</dbReference>
<dbReference type="SUPFAM" id="SSF52980">
    <property type="entry name" value="Restriction endonuclease-like"/>
    <property type="match status" value="1"/>
</dbReference>
<dbReference type="GO" id="GO:0004519">
    <property type="term" value="F:endonuclease activity"/>
    <property type="evidence" value="ECO:0007669"/>
    <property type="project" value="UniProtKB-KW"/>
</dbReference>
<dbReference type="GO" id="GO:0003677">
    <property type="term" value="F:DNA binding"/>
    <property type="evidence" value="ECO:0007669"/>
    <property type="project" value="InterPro"/>
</dbReference>
<dbReference type="AlphaFoldDB" id="A0A941IMN3"/>
<gene>
    <name evidence="2" type="ORF">KDK95_27970</name>
</gene>
<evidence type="ECO:0000313" key="2">
    <source>
        <dbReference type="EMBL" id="MBR7830173.1"/>
    </source>
</evidence>
<dbReference type="GO" id="GO:0016787">
    <property type="term" value="F:hydrolase activity"/>
    <property type="evidence" value="ECO:0007669"/>
    <property type="project" value="UniProtKB-KW"/>
</dbReference>
<dbReference type="InterPro" id="IPR007560">
    <property type="entry name" value="Restrct_endonuc_IV_Mrr"/>
</dbReference>
<reference evidence="2" key="1">
    <citation type="submission" date="2021-04" db="EMBL/GenBank/DDBJ databases">
        <title>Genome based classification of Actinospica acidithermotolerans sp. nov., an actinobacterium isolated from an Indonesian hot spring.</title>
        <authorList>
            <person name="Kusuma A.B."/>
            <person name="Putra K.E."/>
            <person name="Nafisah S."/>
            <person name="Loh J."/>
            <person name="Nouioui I."/>
            <person name="Goodfellow M."/>
        </authorList>
    </citation>
    <scope>NUCLEOTIDE SEQUENCE</scope>
    <source>
        <strain evidence="2">MGRD01-02</strain>
    </source>
</reference>
<keyword evidence="3" id="KW-1185">Reference proteome</keyword>
<dbReference type="RefSeq" id="WP_212521302.1">
    <property type="nucleotide sequence ID" value="NZ_JAGSOH010000118.1"/>
</dbReference>
<name>A0A941IMN3_9ACTN</name>